<evidence type="ECO:0000313" key="14">
    <source>
        <dbReference type="Proteomes" id="UP000708208"/>
    </source>
</evidence>
<reference evidence="13" key="1">
    <citation type="submission" date="2021-06" db="EMBL/GenBank/DDBJ databases">
        <authorList>
            <person name="Hodson N. C."/>
            <person name="Mongue J. A."/>
            <person name="Jaron S. K."/>
        </authorList>
    </citation>
    <scope>NUCLEOTIDE SEQUENCE</scope>
</reference>
<dbReference type="SMART" id="SM00702">
    <property type="entry name" value="P4Hc"/>
    <property type="match status" value="1"/>
</dbReference>
<dbReference type="InterPro" id="IPR013547">
    <property type="entry name" value="P4H_N"/>
</dbReference>
<keyword evidence="11" id="KW-0732">Signal</keyword>
<keyword evidence="9" id="KW-0560">Oxidoreductase</keyword>
<dbReference type="GO" id="GO:0031418">
    <property type="term" value="F:L-ascorbic acid binding"/>
    <property type="evidence" value="ECO:0007669"/>
    <property type="project" value="UniProtKB-KW"/>
</dbReference>
<dbReference type="EMBL" id="CAJVCH010275270">
    <property type="protein sequence ID" value="CAG7734724.1"/>
    <property type="molecule type" value="Genomic_DNA"/>
</dbReference>
<dbReference type="InterPro" id="IPR045054">
    <property type="entry name" value="P4HA-like"/>
</dbReference>
<evidence type="ECO:0000256" key="2">
    <source>
        <dbReference type="ARBA" id="ARBA00002035"/>
    </source>
</evidence>
<keyword evidence="6" id="KW-0479">Metal-binding</keyword>
<keyword evidence="14" id="KW-1185">Reference proteome</keyword>
<feature type="domain" description="Fe2OG dioxygenase" evidence="12">
    <location>
        <begin position="410"/>
        <end position="523"/>
    </location>
</feature>
<gene>
    <name evidence="13" type="ORF">AFUS01_LOCUS23099</name>
</gene>
<proteinExistence type="inferred from homology"/>
<dbReference type="Pfam" id="PF08336">
    <property type="entry name" value="P4Ha_N"/>
    <property type="match status" value="1"/>
</dbReference>
<evidence type="ECO:0000256" key="6">
    <source>
        <dbReference type="ARBA" id="ARBA00022723"/>
    </source>
</evidence>
<comment type="cofactor">
    <cofactor evidence="1">
        <name>L-ascorbate</name>
        <dbReference type="ChEBI" id="CHEBI:38290"/>
    </cofactor>
</comment>
<evidence type="ECO:0000259" key="12">
    <source>
        <dbReference type="PROSITE" id="PS51471"/>
    </source>
</evidence>
<comment type="function">
    <text evidence="2">Catalyzes the post-translational formation of 4-hydroxyproline in -Xaa-Pro-Gly- sequences in collagens and other proteins.</text>
</comment>
<dbReference type="Proteomes" id="UP000708208">
    <property type="component" value="Unassembled WGS sequence"/>
</dbReference>
<comment type="caution">
    <text evidence="13">The sequence shown here is derived from an EMBL/GenBank/DDBJ whole genome shotgun (WGS) entry which is preliminary data.</text>
</comment>
<evidence type="ECO:0000256" key="1">
    <source>
        <dbReference type="ARBA" id="ARBA00001961"/>
    </source>
</evidence>
<dbReference type="InterPro" id="IPR006620">
    <property type="entry name" value="Pro_4_hyd_alph"/>
</dbReference>
<dbReference type="PANTHER" id="PTHR10869:SF244">
    <property type="entry name" value="PROLYL 4-HYDROXYLASE SUBUNIT ALPHA-2"/>
    <property type="match status" value="1"/>
</dbReference>
<dbReference type="PROSITE" id="PS51471">
    <property type="entry name" value="FE2OG_OXY"/>
    <property type="match status" value="1"/>
</dbReference>
<dbReference type="PANTHER" id="PTHR10869">
    <property type="entry name" value="PROLYL 4-HYDROXYLASE ALPHA SUBUNIT"/>
    <property type="match status" value="1"/>
</dbReference>
<evidence type="ECO:0000256" key="4">
    <source>
        <dbReference type="ARBA" id="ARBA00006511"/>
    </source>
</evidence>
<dbReference type="InterPro" id="IPR005123">
    <property type="entry name" value="Oxoglu/Fe-dep_dioxygenase_dom"/>
</dbReference>
<comment type="similarity">
    <text evidence="4">Belongs to the P4HA family.</text>
</comment>
<keyword evidence="8" id="KW-0223">Dioxygenase</keyword>
<keyword evidence="10" id="KW-0408">Iron</keyword>
<organism evidence="13 14">
    <name type="scientific">Allacma fusca</name>
    <dbReference type="NCBI Taxonomy" id="39272"/>
    <lineage>
        <taxon>Eukaryota</taxon>
        <taxon>Metazoa</taxon>
        <taxon>Ecdysozoa</taxon>
        <taxon>Arthropoda</taxon>
        <taxon>Hexapoda</taxon>
        <taxon>Collembola</taxon>
        <taxon>Symphypleona</taxon>
        <taxon>Sminthuridae</taxon>
        <taxon>Allacma</taxon>
    </lineage>
</organism>
<sequence>MFFHRLTTLLFFIWILNLLNVTFSKSGNEIFSSTTELEKLFKHESEVVKKLEEYALAMETNLLVIKRYIDDFNMIRKEGPTESSEVVANPVNAFHILKRTTVDWEDVLNSIKNHTKTDGLVDEVVRKGAYLPTFEDFIGGSMALVGLQDTYKLNLSDIIQGSIGEGSNTRRSPYELTARDCLFLGKAAFNKGLYDRAVGWLETALSRADEEALISSAPATASKEEILPFLETTRRVHDEVLEKRGPSGDTWQTFPTPLNPSLAKKKKYQKVSTYKPRIFDPLSEAEELENFKTLCREEELRNPELDAPLRCRLRRRPGTKSFLGPFKVEEKSLEPYIILIHDFMLESEINAYKSISSSRLRRSLHQGKGGGYVATDVRTSKQAWLTMDDDPAVDEFTKRIGELTGLEMFPENEASEVYQVANYGMAGRYNPHTDYITGQDHLSEPFEQLRGNRIATFMAYLENVHAGGSTVFPLTGVRVKPQKGAGVFWWNLRSDGSGDPLTRHGGCPVLYGEKWITNKWIRYNAQFQKVLCVPKGSEFIQEI</sequence>
<evidence type="ECO:0000256" key="11">
    <source>
        <dbReference type="SAM" id="SignalP"/>
    </source>
</evidence>
<evidence type="ECO:0000313" key="13">
    <source>
        <dbReference type="EMBL" id="CAG7734724.1"/>
    </source>
</evidence>
<dbReference type="AlphaFoldDB" id="A0A8J2KGG3"/>
<keyword evidence="7" id="KW-0847">Vitamin C</keyword>
<evidence type="ECO:0000256" key="5">
    <source>
        <dbReference type="ARBA" id="ARBA00012269"/>
    </source>
</evidence>
<dbReference type="Pfam" id="PF13640">
    <property type="entry name" value="2OG-FeII_Oxy_3"/>
    <property type="match status" value="1"/>
</dbReference>
<dbReference type="OrthoDB" id="420380at2759"/>
<feature type="chain" id="PRO_5035294195" description="procollagen-proline 4-dioxygenase" evidence="11">
    <location>
        <begin position="25"/>
        <end position="543"/>
    </location>
</feature>
<dbReference type="EC" id="1.14.11.2" evidence="5"/>
<dbReference type="FunFam" id="2.60.120.620:FF:000011">
    <property type="entry name" value="Prolyl alpha subunit"/>
    <property type="match status" value="1"/>
</dbReference>
<evidence type="ECO:0000256" key="8">
    <source>
        <dbReference type="ARBA" id="ARBA00022964"/>
    </source>
</evidence>
<name>A0A8J2KGG3_9HEXA</name>
<evidence type="ECO:0000256" key="10">
    <source>
        <dbReference type="ARBA" id="ARBA00023004"/>
    </source>
</evidence>
<evidence type="ECO:0000256" key="3">
    <source>
        <dbReference type="ARBA" id="ARBA00004319"/>
    </source>
</evidence>
<dbReference type="InterPro" id="IPR044862">
    <property type="entry name" value="Pro_4_hyd_alph_FE2OG_OXY"/>
</dbReference>
<dbReference type="GO" id="GO:0005506">
    <property type="term" value="F:iron ion binding"/>
    <property type="evidence" value="ECO:0007669"/>
    <property type="project" value="InterPro"/>
</dbReference>
<evidence type="ECO:0000256" key="7">
    <source>
        <dbReference type="ARBA" id="ARBA00022896"/>
    </source>
</evidence>
<dbReference type="GO" id="GO:0004656">
    <property type="term" value="F:procollagen-proline 4-dioxygenase activity"/>
    <property type="evidence" value="ECO:0007669"/>
    <property type="project" value="UniProtKB-EC"/>
</dbReference>
<dbReference type="GO" id="GO:0005788">
    <property type="term" value="C:endoplasmic reticulum lumen"/>
    <property type="evidence" value="ECO:0007669"/>
    <property type="project" value="UniProtKB-SubCell"/>
</dbReference>
<protein>
    <recommendedName>
        <fullName evidence="5">procollagen-proline 4-dioxygenase</fullName>
        <ecNumber evidence="5">1.14.11.2</ecNumber>
    </recommendedName>
</protein>
<accession>A0A8J2KGG3</accession>
<evidence type="ECO:0000256" key="9">
    <source>
        <dbReference type="ARBA" id="ARBA00023002"/>
    </source>
</evidence>
<comment type="subcellular location">
    <subcellularLocation>
        <location evidence="3">Endoplasmic reticulum lumen</location>
    </subcellularLocation>
</comment>
<feature type="signal peptide" evidence="11">
    <location>
        <begin position="1"/>
        <end position="24"/>
    </location>
</feature>